<evidence type="ECO:0008006" key="3">
    <source>
        <dbReference type="Google" id="ProtNLM"/>
    </source>
</evidence>
<name>A0A1B1A416_9RHOB</name>
<evidence type="ECO:0000313" key="2">
    <source>
        <dbReference type="Proteomes" id="UP000013243"/>
    </source>
</evidence>
<accession>A0A1B1A416</accession>
<dbReference type="Proteomes" id="UP000013243">
    <property type="component" value="Chromosome"/>
</dbReference>
<organism evidence="1 2">
    <name type="scientific">Tritonibacter mobilis F1926</name>
    <dbReference type="NCBI Taxonomy" id="1265309"/>
    <lineage>
        <taxon>Bacteria</taxon>
        <taxon>Pseudomonadati</taxon>
        <taxon>Pseudomonadota</taxon>
        <taxon>Alphaproteobacteria</taxon>
        <taxon>Rhodobacterales</taxon>
        <taxon>Paracoccaceae</taxon>
        <taxon>Tritonibacter</taxon>
    </lineage>
</organism>
<proteinExistence type="predicted"/>
<reference evidence="1 2" key="1">
    <citation type="journal article" date="2016" name="ISME J.">
        <title>Global occurrence and heterogeneity of the Roseobacter-clade species Ruegeria mobilis.</title>
        <authorList>
            <person name="Sonnenschein E."/>
            <person name="Gram L."/>
        </authorList>
    </citation>
    <scope>NUCLEOTIDE SEQUENCE [LARGE SCALE GENOMIC DNA]</scope>
    <source>
        <strain evidence="1 2">F1926</strain>
    </source>
</reference>
<dbReference type="KEGG" id="rmb:K529_010835"/>
<protein>
    <recommendedName>
        <fullName evidence="3">Tat pathway signal sequence domain protein</fullName>
    </recommendedName>
</protein>
<dbReference type="AlphaFoldDB" id="A0A1B1A416"/>
<dbReference type="EMBL" id="CP015230">
    <property type="protein sequence ID" value="ANP41261.1"/>
    <property type="molecule type" value="Genomic_DNA"/>
</dbReference>
<gene>
    <name evidence="1" type="ORF">K529_010835</name>
</gene>
<sequence>MAAISLFRLIGGIMGIMTAAKTSVLATALLTLQATSLWSQDATQDAEAFQLDLNSVTETTEGSCRLTYVAANQSSTALDRASYQIALFDGQGVVTRLLVLEFGALSEGKTKVLQFDLAETECGSISRIVVNDSPACIASGGNPSDLCMNGLVASSRTPIQFGI</sequence>
<dbReference type="STRING" id="1265309.K529_010835"/>
<evidence type="ECO:0000313" key="1">
    <source>
        <dbReference type="EMBL" id="ANP41261.1"/>
    </source>
</evidence>